<sequence length="265" mass="30820">MFYQNWLKGEKVAGEVGEKVSLVINKLVLFKYIYTLILLCTFYFPMGESINAFISFLTDKTHKLSAKAIVVIGVVLSVLFIDNVFGFTFYYQNEKKLSQIEQINRILSNEGDNKAKYRHYLLKLKEDIVQRKSLQDKTFDFLTSLDFSTINNQSEIAQESLKVSTFWHFISSSWVFVLLMLIIPFTAFSDKKHSIWYNIVVLILLELFLFLVGLGLSKITSYIPIFFADKVWINYFMNISLVTIVFIVPPLIYAWKERNSSISQV</sequence>
<evidence type="ECO:0000256" key="1">
    <source>
        <dbReference type="SAM" id="Phobius"/>
    </source>
</evidence>
<dbReference type="EMBL" id="QEKI01000001">
    <property type="protein sequence ID" value="PVY44095.1"/>
    <property type="molecule type" value="Genomic_DNA"/>
</dbReference>
<gene>
    <name evidence="2" type="ORF">C8E01_101459</name>
</gene>
<organism evidence="2 3">
    <name type="scientific">Pontibacter virosus</name>
    <dbReference type="NCBI Taxonomy" id="1765052"/>
    <lineage>
        <taxon>Bacteria</taxon>
        <taxon>Pseudomonadati</taxon>
        <taxon>Bacteroidota</taxon>
        <taxon>Cytophagia</taxon>
        <taxon>Cytophagales</taxon>
        <taxon>Hymenobacteraceae</taxon>
        <taxon>Pontibacter</taxon>
    </lineage>
</organism>
<keyword evidence="1" id="KW-0472">Membrane</keyword>
<keyword evidence="1" id="KW-0812">Transmembrane</keyword>
<name>A0A2U1B5Z4_9BACT</name>
<feature type="transmembrane region" description="Helical" evidence="1">
    <location>
        <begin position="235"/>
        <end position="255"/>
    </location>
</feature>
<accession>A0A2U1B5Z4</accession>
<protein>
    <submittedName>
        <fullName evidence="2">Uncharacterized protein</fullName>
    </submittedName>
</protein>
<reference evidence="2 3" key="1">
    <citation type="submission" date="2018-04" db="EMBL/GenBank/DDBJ databases">
        <title>Genomic Encyclopedia of Type Strains, Phase IV (KMG-IV): sequencing the most valuable type-strain genomes for metagenomic binning, comparative biology and taxonomic classification.</title>
        <authorList>
            <person name="Goeker M."/>
        </authorList>
    </citation>
    <scope>NUCLEOTIDE SEQUENCE [LARGE SCALE GENOMIC DNA]</scope>
    <source>
        <strain evidence="2 3">DSM 100231</strain>
    </source>
</reference>
<dbReference type="AlphaFoldDB" id="A0A2U1B5Z4"/>
<feature type="transmembrane region" description="Helical" evidence="1">
    <location>
        <begin position="195"/>
        <end position="215"/>
    </location>
</feature>
<dbReference type="Proteomes" id="UP000245466">
    <property type="component" value="Unassembled WGS sequence"/>
</dbReference>
<dbReference type="RefSeq" id="WP_116541717.1">
    <property type="nucleotide sequence ID" value="NZ_QEKI01000001.1"/>
</dbReference>
<evidence type="ECO:0000313" key="2">
    <source>
        <dbReference type="EMBL" id="PVY44095.1"/>
    </source>
</evidence>
<evidence type="ECO:0000313" key="3">
    <source>
        <dbReference type="Proteomes" id="UP000245466"/>
    </source>
</evidence>
<proteinExistence type="predicted"/>
<keyword evidence="1" id="KW-1133">Transmembrane helix</keyword>
<comment type="caution">
    <text evidence="2">The sequence shown here is derived from an EMBL/GenBank/DDBJ whole genome shotgun (WGS) entry which is preliminary data.</text>
</comment>
<keyword evidence="3" id="KW-1185">Reference proteome</keyword>
<feature type="transmembrane region" description="Helical" evidence="1">
    <location>
        <begin position="32"/>
        <end position="57"/>
    </location>
</feature>
<feature type="transmembrane region" description="Helical" evidence="1">
    <location>
        <begin position="69"/>
        <end position="91"/>
    </location>
</feature>
<feature type="transmembrane region" description="Helical" evidence="1">
    <location>
        <begin position="166"/>
        <end position="188"/>
    </location>
</feature>